<feature type="region of interest" description="Disordered" evidence="1">
    <location>
        <begin position="32"/>
        <end position="53"/>
    </location>
</feature>
<reference evidence="3" key="2">
    <citation type="submission" date="2016-02" db="EMBL/GenBank/DDBJ databases">
        <title>Genome sequencing of Aspergillus luchuensis NBRC 4314.</title>
        <authorList>
            <person name="Yamada O."/>
        </authorList>
    </citation>
    <scope>NUCLEOTIDE SEQUENCE [LARGE SCALE GENOMIC DNA]</scope>
    <source>
        <strain evidence="3">RIB 2604</strain>
    </source>
</reference>
<sequence>MSGRGGATRMSGGTTAVVEEAVKLGVLERDLETEGENEAGRDCEEADIHWEED</sequence>
<dbReference type="Proteomes" id="UP000075230">
    <property type="component" value="Unassembled WGS sequence"/>
</dbReference>
<dbReference type="EMBL" id="BCWF01000015">
    <property type="protein sequence ID" value="GAT22125.1"/>
    <property type="molecule type" value="Genomic_DNA"/>
</dbReference>
<gene>
    <name evidence="2" type="ORF">RIB2604_01501560</name>
</gene>
<dbReference type="AlphaFoldDB" id="A0A146F7Z2"/>
<evidence type="ECO:0000313" key="2">
    <source>
        <dbReference type="EMBL" id="GAT22125.1"/>
    </source>
</evidence>
<evidence type="ECO:0000313" key="3">
    <source>
        <dbReference type="Proteomes" id="UP000075230"/>
    </source>
</evidence>
<organism evidence="2 3">
    <name type="scientific">Aspergillus kawachii</name>
    <name type="common">White koji mold</name>
    <name type="synonym">Aspergillus awamori var. kawachi</name>
    <dbReference type="NCBI Taxonomy" id="1069201"/>
    <lineage>
        <taxon>Eukaryota</taxon>
        <taxon>Fungi</taxon>
        <taxon>Dikarya</taxon>
        <taxon>Ascomycota</taxon>
        <taxon>Pezizomycotina</taxon>
        <taxon>Eurotiomycetes</taxon>
        <taxon>Eurotiomycetidae</taxon>
        <taxon>Eurotiales</taxon>
        <taxon>Aspergillaceae</taxon>
        <taxon>Aspergillus</taxon>
        <taxon>Aspergillus subgen. Circumdati</taxon>
    </lineage>
</organism>
<protein>
    <submittedName>
        <fullName evidence="2">Bifunctional purine biosynthesis protein Ade16</fullName>
    </submittedName>
</protein>
<proteinExistence type="predicted"/>
<evidence type="ECO:0000256" key="1">
    <source>
        <dbReference type="SAM" id="MobiDB-lite"/>
    </source>
</evidence>
<reference evidence="2 3" key="1">
    <citation type="journal article" date="2016" name="DNA Res.">
        <title>Genome sequence of Aspergillus luchuensis NBRC 4314.</title>
        <authorList>
            <person name="Yamada O."/>
            <person name="Machida M."/>
            <person name="Hosoyama A."/>
            <person name="Goto M."/>
            <person name="Takahashi T."/>
            <person name="Futagami T."/>
            <person name="Yamagata Y."/>
            <person name="Takeuchi M."/>
            <person name="Kobayashi T."/>
            <person name="Koike H."/>
            <person name="Abe K."/>
            <person name="Asai K."/>
            <person name="Arita M."/>
            <person name="Fujita N."/>
            <person name="Fukuda K."/>
            <person name="Higa K."/>
            <person name="Horikawa H."/>
            <person name="Ishikawa T."/>
            <person name="Jinno K."/>
            <person name="Kato Y."/>
            <person name="Kirimura K."/>
            <person name="Mizutani O."/>
            <person name="Nakasone K."/>
            <person name="Sano M."/>
            <person name="Shiraishi Y."/>
            <person name="Tsukahara M."/>
            <person name="Gomi K."/>
        </authorList>
    </citation>
    <scope>NUCLEOTIDE SEQUENCE [LARGE SCALE GENOMIC DNA]</scope>
    <source>
        <strain evidence="2 3">RIB 2604</strain>
    </source>
</reference>
<accession>A0A146F7Z2</accession>
<comment type="caution">
    <text evidence="2">The sequence shown here is derived from an EMBL/GenBank/DDBJ whole genome shotgun (WGS) entry which is preliminary data.</text>
</comment>
<name>A0A146F7Z2_ASPKA</name>